<dbReference type="Pfam" id="PF00483">
    <property type="entry name" value="NTP_transferase"/>
    <property type="match status" value="1"/>
</dbReference>
<dbReference type="Gene3D" id="2.160.10.10">
    <property type="entry name" value="Hexapeptide repeat proteins"/>
    <property type="match status" value="1"/>
</dbReference>
<evidence type="ECO:0000256" key="3">
    <source>
        <dbReference type="ARBA" id="ARBA00022490"/>
    </source>
</evidence>
<dbReference type="SUPFAM" id="SSF53448">
    <property type="entry name" value="Nucleotide-diphospho-sugar transferases"/>
    <property type="match status" value="1"/>
</dbReference>
<gene>
    <name evidence="12" type="ORF">TBRA_LOCUS8330</name>
</gene>
<evidence type="ECO:0000256" key="7">
    <source>
        <dbReference type="ARBA" id="ARBA00044229"/>
    </source>
</evidence>
<dbReference type="OrthoDB" id="10250549at2759"/>
<dbReference type="Proteomes" id="UP000479190">
    <property type="component" value="Unassembled WGS sequence"/>
</dbReference>
<sequence>MGHSDFQAVVLAGGKGSRMTELTAGKPKCLLPIANLPMIYYPLHFLERSGFNDAIVVVSETVKTDVISAIEKLNLKIQCDVVGVEDSEDIGTADSLRIIHEKIHKDLLIVPTDLITDIDISETLNLYRSHDASITGLYTEQPKIPDDFIRPGPKSKQKPETDLIGVGETSRLLFLASASDFEEYICMNGALTEKHPTFVIHSHLVDTHVYMISKWVLKFLVQNKSFSTLKGELLPYIVRKQMSNPQQEEEKNMENPENNVFKYACKPKNEKKTDFEKCVRDWSSYNDHKNSLDDAYHDDVIRCYAHIIKGKTCIRANTVQTYSLSNAIATDIFELKKEGNVENSSISSKAVVKCTQLQNCRIDDNAQISEKTSLKNSYFSYNVVVKPKTRMQKSVLMNDVVVNEKCVIENSIICNGAIIEEDTVLKNCIVGANFTVPSGDHNQEVLTDTDGLMEIE</sequence>
<dbReference type="EMBL" id="CADCXV010000816">
    <property type="protein sequence ID" value="CAB0036463.1"/>
    <property type="molecule type" value="Genomic_DNA"/>
</dbReference>
<comment type="subcellular location">
    <subcellularLocation>
        <location evidence="1">Cytoplasm</location>
        <location evidence="1">Cytosol</location>
    </subcellularLocation>
</comment>
<feature type="domain" description="Mannose-1-phosphate guanyltransferase C-terminal" evidence="11">
    <location>
        <begin position="358"/>
        <end position="436"/>
    </location>
</feature>
<comment type="similarity">
    <text evidence="2">Belongs to the eIF-2B gamma/epsilon subunits family.</text>
</comment>
<keyword evidence="5" id="KW-0648">Protein biosynthesis</keyword>
<accession>A0A6H5IIE8</accession>
<evidence type="ECO:0000256" key="4">
    <source>
        <dbReference type="ARBA" id="ARBA00022540"/>
    </source>
</evidence>
<proteinExistence type="inferred from homology"/>
<feature type="domain" description="Nucleotidyl transferase" evidence="10">
    <location>
        <begin position="8"/>
        <end position="139"/>
    </location>
</feature>
<dbReference type="InterPro" id="IPR029044">
    <property type="entry name" value="Nucleotide-diphossugar_trans"/>
</dbReference>
<evidence type="ECO:0000256" key="9">
    <source>
        <dbReference type="ARBA" id="ARBA00046432"/>
    </source>
</evidence>
<dbReference type="GO" id="GO:0005851">
    <property type="term" value="C:eukaryotic translation initiation factor 2B complex"/>
    <property type="evidence" value="ECO:0007669"/>
    <property type="project" value="TreeGrafter"/>
</dbReference>
<dbReference type="PANTHER" id="PTHR45989">
    <property type="entry name" value="TRANSLATION INITIATION FACTOR EIF-2B SUBUNIT GAMMA"/>
    <property type="match status" value="1"/>
</dbReference>
<evidence type="ECO:0000256" key="5">
    <source>
        <dbReference type="ARBA" id="ARBA00022917"/>
    </source>
</evidence>
<evidence type="ECO:0000259" key="10">
    <source>
        <dbReference type="Pfam" id="PF00483"/>
    </source>
</evidence>
<organism evidence="12 13">
    <name type="scientific">Trichogramma brassicae</name>
    <dbReference type="NCBI Taxonomy" id="86971"/>
    <lineage>
        <taxon>Eukaryota</taxon>
        <taxon>Metazoa</taxon>
        <taxon>Ecdysozoa</taxon>
        <taxon>Arthropoda</taxon>
        <taxon>Hexapoda</taxon>
        <taxon>Insecta</taxon>
        <taxon>Pterygota</taxon>
        <taxon>Neoptera</taxon>
        <taxon>Endopterygota</taxon>
        <taxon>Hymenoptera</taxon>
        <taxon>Apocrita</taxon>
        <taxon>Proctotrupomorpha</taxon>
        <taxon>Chalcidoidea</taxon>
        <taxon>Trichogrammatidae</taxon>
        <taxon>Trichogramma</taxon>
    </lineage>
</organism>
<dbReference type="GO" id="GO:0003743">
    <property type="term" value="F:translation initiation factor activity"/>
    <property type="evidence" value="ECO:0007669"/>
    <property type="project" value="UniProtKB-KW"/>
</dbReference>
<dbReference type="InterPro" id="IPR051960">
    <property type="entry name" value="eIF2B_gamma"/>
</dbReference>
<dbReference type="GO" id="GO:0005829">
    <property type="term" value="C:cytosol"/>
    <property type="evidence" value="ECO:0007669"/>
    <property type="project" value="UniProtKB-SubCell"/>
</dbReference>
<reference evidence="12 13" key="1">
    <citation type="submission" date="2020-02" db="EMBL/GenBank/DDBJ databases">
        <authorList>
            <person name="Ferguson B K."/>
        </authorList>
    </citation>
    <scope>NUCLEOTIDE SEQUENCE [LARGE SCALE GENOMIC DNA]</scope>
</reference>
<keyword evidence="3" id="KW-0963">Cytoplasm</keyword>
<evidence type="ECO:0000256" key="1">
    <source>
        <dbReference type="ARBA" id="ARBA00004514"/>
    </source>
</evidence>
<dbReference type="GO" id="GO:0002183">
    <property type="term" value="P:cytoplasmic translational initiation"/>
    <property type="evidence" value="ECO:0007669"/>
    <property type="project" value="TreeGrafter"/>
</dbReference>
<evidence type="ECO:0000313" key="12">
    <source>
        <dbReference type="EMBL" id="CAB0036463.1"/>
    </source>
</evidence>
<dbReference type="Pfam" id="PF25087">
    <property type="entry name" value="GMPPB_C"/>
    <property type="match status" value="1"/>
</dbReference>
<dbReference type="Gene3D" id="3.90.550.10">
    <property type="entry name" value="Spore Coat Polysaccharide Biosynthesis Protein SpsA, Chain A"/>
    <property type="match status" value="1"/>
</dbReference>
<dbReference type="InterPro" id="IPR005835">
    <property type="entry name" value="NTP_transferase_dom"/>
</dbReference>
<evidence type="ECO:0000256" key="8">
    <source>
        <dbReference type="ARBA" id="ARBA00045373"/>
    </source>
</evidence>
<evidence type="ECO:0000256" key="6">
    <source>
        <dbReference type="ARBA" id="ARBA00044196"/>
    </source>
</evidence>
<keyword evidence="4" id="KW-0396">Initiation factor</keyword>
<name>A0A6H5IIE8_9HYME</name>
<dbReference type="CDD" id="cd04198">
    <property type="entry name" value="eIF-2B_gamma_N"/>
    <property type="match status" value="1"/>
</dbReference>
<keyword evidence="13" id="KW-1185">Reference proteome</keyword>
<dbReference type="GO" id="GO:0005085">
    <property type="term" value="F:guanyl-nucleotide exchange factor activity"/>
    <property type="evidence" value="ECO:0007669"/>
    <property type="project" value="TreeGrafter"/>
</dbReference>
<evidence type="ECO:0000259" key="11">
    <source>
        <dbReference type="Pfam" id="PF25087"/>
    </source>
</evidence>
<protein>
    <recommendedName>
        <fullName evidence="6">Translation initiation factor eIF2B subunit gamma</fullName>
    </recommendedName>
    <alternativeName>
        <fullName evidence="7">eIF2B GDP-GTP exchange factor subunit gamma</fullName>
    </alternativeName>
</protein>
<dbReference type="AlphaFoldDB" id="A0A6H5IIE8"/>
<evidence type="ECO:0000313" key="13">
    <source>
        <dbReference type="Proteomes" id="UP000479190"/>
    </source>
</evidence>
<evidence type="ECO:0000256" key="2">
    <source>
        <dbReference type="ARBA" id="ARBA00007878"/>
    </source>
</evidence>
<comment type="subunit">
    <text evidence="9">Component of the translation initiation factor 2B (eIF2B) complex which is a heterodecamer of two sets of five different subunits: alpha, beta, gamma, delta and epsilon. Subunits alpha, beta and delta comprise a regulatory subcomplex and subunits epsilon and gamma comprise a catalytic subcomplex. Within the complex, the hexameric regulatory complex resides at the center, with the two heterodimeric catalytic subcomplexes bound on opposite sides.</text>
</comment>
<dbReference type="PANTHER" id="PTHR45989:SF1">
    <property type="entry name" value="TRANSLATION INITIATION FACTOR EIF-2B SUBUNIT GAMMA"/>
    <property type="match status" value="1"/>
</dbReference>
<comment type="function">
    <text evidence="8">Acts as a component of the translation initiation factor 2B (eIF2B) complex, which catalyzes the exchange of GDP for GTP on the eukaryotic initiation factor 2 (eIF2) complex gamma subunit. Its guanine nucleotide exchange factor activity is repressed when bound to eIF2 complex phosphorylated on the alpha subunit, thereby limiting the amount of methionyl-initiator methionine tRNA available to the ribosome and consequently global translation is repressed.</text>
</comment>
<dbReference type="InterPro" id="IPR056729">
    <property type="entry name" value="GMPPB_C"/>
</dbReference>